<evidence type="ECO:0000313" key="2">
    <source>
        <dbReference type="Proteomes" id="UP000576645"/>
    </source>
</evidence>
<comment type="caution">
    <text evidence="1">The sequence shown here is derived from an EMBL/GenBank/DDBJ whole genome shotgun (WGS) entry which is preliminary data.</text>
</comment>
<evidence type="ECO:0000313" key="1">
    <source>
        <dbReference type="EMBL" id="NOJ25215.1"/>
    </source>
</evidence>
<reference evidence="1 2" key="1">
    <citation type="submission" date="2019-09" db="EMBL/GenBank/DDBJ databases">
        <title>Draft genome sequencing and comparative genomics of hatchery-associated Vibrios.</title>
        <authorList>
            <person name="Kehlet-Delgado H."/>
            <person name="Mueller R.S."/>
        </authorList>
    </citation>
    <scope>NUCLEOTIDE SEQUENCE [LARGE SCALE GENOMIC DNA]</scope>
    <source>
        <strain evidence="1 2">09-121-3</strain>
    </source>
</reference>
<dbReference type="RefSeq" id="WP_171353711.1">
    <property type="nucleotide sequence ID" value="NZ_VTXP01000015.1"/>
</dbReference>
<organism evidence="1 2">
    <name type="scientific">Vibrio coralliilyticus</name>
    <dbReference type="NCBI Taxonomy" id="190893"/>
    <lineage>
        <taxon>Bacteria</taxon>
        <taxon>Pseudomonadati</taxon>
        <taxon>Pseudomonadota</taxon>
        <taxon>Gammaproteobacteria</taxon>
        <taxon>Vibrionales</taxon>
        <taxon>Vibrionaceae</taxon>
        <taxon>Vibrio</taxon>
    </lineage>
</organism>
<proteinExistence type="predicted"/>
<sequence length="264" mass="30656">MSNFFVENRYSVVVVFAAIASFAFNTISDDEHDAQEIVYVRQDNVNFAANDTTSNSNVDSVEIDKQEFEILGMPQKSIEPQPIDHRSVKYTSTYQTVRCNFLQTYNGEQDTLENWRDYTTSNVWIDAYSSVNKDVGEDLVEFRDEAIAYSIDTLTWGDVTTPPHQLFYQHYARTLIQKWEEMTEWGRIDGIEIIRASESQLASQYGDKVYRILDSMGRRPVKKNLYDSYPEIIPSINNMSDQLQEEEFEFSLHGKRLNCNDPLI</sequence>
<dbReference type="Proteomes" id="UP000576645">
    <property type="component" value="Unassembled WGS sequence"/>
</dbReference>
<dbReference type="AlphaFoldDB" id="A0AAP6ZSR8"/>
<gene>
    <name evidence="1" type="ORF">F0238_21050</name>
</gene>
<dbReference type="EMBL" id="VTXP01000015">
    <property type="protein sequence ID" value="NOJ25215.1"/>
    <property type="molecule type" value="Genomic_DNA"/>
</dbReference>
<name>A0AAP6ZSR8_9VIBR</name>
<protein>
    <submittedName>
        <fullName evidence="1">Uncharacterized protein</fullName>
    </submittedName>
</protein>
<accession>A0AAP6ZSR8</accession>